<gene>
    <name evidence="1" type="ORF">GCM10022414_07590</name>
</gene>
<dbReference type="EMBL" id="BAABDM010000001">
    <property type="protein sequence ID" value="GAA4087318.1"/>
    <property type="molecule type" value="Genomic_DNA"/>
</dbReference>
<evidence type="ECO:0000313" key="1">
    <source>
        <dbReference type="EMBL" id="GAA4087318.1"/>
    </source>
</evidence>
<comment type="caution">
    <text evidence="1">The sequence shown here is derived from an EMBL/GenBank/DDBJ whole genome shotgun (WGS) entry which is preliminary data.</text>
</comment>
<dbReference type="InterPro" id="IPR016912">
    <property type="entry name" value="Phage_P2_GpU"/>
</dbReference>
<reference evidence="2" key="1">
    <citation type="journal article" date="2019" name="Int. J. Syst. Evol. Microbiol.">
        <title>The Global Catalogue of Microorganisms (GCM) 10K type strain sequencing project: providing services to taxonomists for standard genome sequencing and annotation.</title>
        <authorList>
            <consortium name="The Broad Institute Genomics Platform"/>
            <consortium name="The Broad Institute Genome Sequencing Center for Infectious Disease"/>
            <person name="Wu L."/>
            <person name="Ma J."/>
        </authorList>
    </citation>
    <scope>NUCLEOTIDE SEQUENCE [LARGE SCALE GENOMIC DNA]</scope>
    <source>
        <strain evidence="2">JCM 17304</strain>
    </source>
</reference>
<accession>A0ABP7WF60</accession>
<dbReference type="Proteomes" id="UP001500392">
    <property type="component" value="Unassembled WGS sequence"/>
</dbReference>
<dbReference type="Pfam" id="PF06995">
    <property type="entry name" value="Phage_P2_GpU"/>
    <property type="match status" value="1"/>
</dbReference>
<dbReference type="RefSeq" id="WP_344932506.1">
    <property type="nucleotide sequence ID" value="NZ_BAABDM010000001.1"/>
</dbReference>
<dbReference type="PIRSF" id="PIRSF029208">
    <property type="entry name" value="Phage_tail_GPU"/>
    <property type="match status" value="1"/>
</dbReference>
<sequence length="148" mass="16263">MLMSLGMFVFSISSLPFERKQRSTQWRWAANNRLGQLPAHQFNGPGEDRITLSGTLAPELTGGGQSLQDLRDLADTGKAWVLMLGNGEPQGFWFIDSVDETGSYFFPDGSPRKIEFSVVLVRNDTGEINTIGDLAMNTNSSSFAENIA</sequence>
<organism evidence="1 2">
    <name type="scientific">Zhongshania borealis</name>
    <dbReference type="NCBI Taxonomy" id="889488"/>
    <lineage>
        <taxon>Bacteria</taxon>
        <taxon>Pseudomonadati</taxon>
        <taxon>Pseudomonadota</taxon>
        <taxon>Gammaproteobacteria</taxon>
        <taxon>Cellvibrionales</taxon>
        <taxon>Spongiibacteraceae</taxon>
        <taxon>Zhongshania</taxon>
    </lineage>
</organism>
<protein>
    <submittedName>
        <fullName evidence="1">Phage tail protein</fullName>
    </submittedName>
</protein>
<evidence type="ECO:0000313" key="2">
    <source>
        <dbReference type="Proteomes" id="UP001500392"/>
    </source>
</evidence>
<dbReference type="InterPro" id="IPR009734">
    <property type="entry name" value="Myoviridae_GpU"/>
</dbReference>
<keyword evidence="2" id="KW-1185">Reference proteome</keyword>
<proteinExistence type="predicted"/>
<name>A0ABP7WF60_9GAMM</name>